<accession>A0ACD3A392</accession>
<sequence>MTLIRRRHRSGPGAEQGVDFRTTSARERYASCQQACIIDVVDYSRDSFQVTRMNNTDFIRLLGSEPQPQPSEKKLVRWINIGGIDAKVLSALAEKYHLHALALEDVLHGNGDTHSKADYYQAHLFLCLSTLQLLSPDDEEALYRPPTSVDSSTDTLLNLQAGSGATLLPTNGHHVDMFTATKVRGNSSQSVRDRIRNLGRRLTLHHGHETPETRDVRIRALTKGDRVPILTEPMFVFVLRDGTVISIYPRPTLELTEPIKKRLEQKDSVLRLNEDSSILVESLLDLGQEMVSLPGRDLTSIYAVVDRVLELTDIYQAQIQQLEHDTLLHAGVKIIRRLHILSADVIIHKRRLEPMKTLIQRICRHDDEGAQNGALNVPPGTATTNGGMSTAGYFSSEARMYLADVQDHVDFALSSLDMFSAISENLLNYAFNMASYQMNQYMRRLTIITIIFLPLTLLSGYFGMNFEHFTAVSTHSDLYFWEVALPTTIVLVPLFIWPDLTRGFGKLQGMLDAHRAVKRYHTYQPRI</sequence>
<evidence type="ECO:0000313" key="2">
    <source>
        <dbReference type="Proteomes" id="UP000308600"/>
    </source>
</evidence>
<evidence type="ECO:0000313" key="1">
    <source>
        <dbReference type="EMBL" id="TFK60121.1"/>
    </source>
</evidence>
<gene>
    <name evidence="1" type="ORF">BDN72DRAFT_905249</name>
</gene>
<keyword evidence="2" id="KW-1185">Reference proteome</keyword>
<reference evidence="1 2" key="1">
    <citation type="journal article" date="2019" name="Nat. Ecol. Evol.">
        <title>Megaphylogeny resolves global patterns of mushroom evolution.</title>
        <authorList>
            <person name="Varga T."/>
            <person name="Krizsan K."/>
            <person name="Foldi C."/>
            <person name="Dima B."/>
            <person name="Sanchez-Garcia M."/>
            <person name="Sanchez-Ramirez S."/>
            <person name="Szollosi G.J."/>
            <person name="Szarkandi J.G."/>
            <person name="Papp V."/>
            <person name="Albert L."/>
            <person name="Andreopoulos W."/>
            <person name="Angelini C."/>
            <person name="Antonin V."/>
            <person name="Barry K.W."/>
            <person name="Bougher N.L."/>
            <person name="Buchanan P."/>
            <person name="Buyck B."/>
            <person name="Bense V."/>
            <person name="Catcheside P."/>
            <person name="Chovatia M."/>
            <person name="Cooper J."/>
            <person name="Damon W."/>
            <person name="Desjardin D."/>
            <person name="Finy P."/>
            <person name="Geml J."/>
            <person name="Haridas S."/>
            <person name="Hughes K."/>
            <person name="Justo A."/>
            <person name="Karasinski D."/>
            <person name="Kautmanova I."/>
            <person name="Kiss B."/>
            <person name="Kocsube S."/>
            <person name="Kotiranta H."/>
            <person name="LaButti K.M."/>
            <person name="Lechner B.E."/>
            <person name="Liimatainen K."/>
            <person name="Lipzen A."/>
            <person name="Lukacs Z."/>
            <person name="Mihaltcheva S."/>
            <person name="Morgado L.N."/>
            <person name="Niskanen T."/>
            <person name="Noordeloos M.E."/>
            <person name="Ohm R.A."/>
            <person name="Ortiz-Santana B."/>
            <person name="Ovrebo C."/>
            <person name="Racz N."/>
            <person name="Riley R."/>
            <person name="Savchenko A."/>
            <person name="Shiryaev A."/>
            <person name="Soop K."/>
            <person name="Spirin V."/>
            <person name="Szebenyi C."/>
            <person name="Tomsovsky M."/>
            <person name="Tulloss R.E."/>
            <person name="Uehling J."/>
            <person name="Grigoriev I.V."/>
            <person name="Vagvolgyi C."/>
            <person name="Papp T."/>
            <person name="Martin F.M."/>
            <person name="Miettinen O."/>
            <person name="Hibbett D.S."/>
            <person name="Nagy L.G."/>
        </authorList>
    </citation>
    <scope>NUCLEOTIDE SEQUENCE [LARGE SCALE GENOMIC DNA]</scope>
    <source>
        <strain evidence="1 2">NL-1719</strain>
    </source>
</reference>
<protein>
    <submittedName>
        <fullName evidence="1">Uncharacterized protein</fullName>
    </submittedName>
</protein>
<proteinExistence type="predicted"/>
<dbReference type="EMBL" id="ML208828">
    <property type="protein sequence ID" value="TFK60121.1"/>
    <property type="molecule type" value="Genomic_DNA"/>
</dbReference>
<organism evidence="1 2">
    <name type="scientific">Pluteus cervinus</name>
    <dbReference type="NCBI Taxonomy" id="181527"/>
    <lineage>
        <taxon>Eukaryota</taxon>
        <taxon>Fungi</taxon>
        <taxon>Dikarya</taxon>
        <taxon>Basidiomycota</taxon>
        <taxon>Agaricomycotina</taxon>
        <taxon>Agaricomycetes</taxon>
        <taxon>Agaricomycetidae</taxon>
        <taxon>Agaricales</taxon>
        <taxon>Pluteineae</taxon>
        <taxon>Pluteaceae</taxon>
        <taxon>Pluteus</taxon>
    </lineage>
</organism>
<name>A0ACD3A392_9AGAR</name>
<dbReference type="Proteomes" id="UP000308600">
    <property type="component" value="Unassembled WGS sequence"/>
</dbReference>